<evidence type="ECO:0000256" key="2">
    <source>
        <dbReference type="ARBA" id="ARBA00023125"/>
    </source>
</evidence>
<keyword evidence="3" id="KW-0804">Transcription</keyword>
<keyword evidence="1" id="KW-0805">Transcription regulation</keyword>
<accession>A0A1G6BFP4</accession>
<dbReference type="Pfam" id="PF01638">
    <property type="entry name" value="HxlR"/>
    <property type="match status" value="1"/>
</dbReference>
<proteinExistence type="predicted"/>
<evidence type="ECO:0000256" key="1">
    <source>
        <dbReference type="ARBA" id="ARBA00023015"/>
    </source>
</evidence>
<dbReference type="Gene3D" id="1.10.10.10">
    <property type="entry name" value="Winged helix-like DNA-binding domain superfamily/Winged helix DNA-binding domain"/>
    <property type="match status" value="1"/>
</dbReference>
<evidence type="ECO:0000259" key="4">
    <source>
        <dbReference type="PROSITE" id="PS51118"/>
    </source>
</evidence>
<sequence>MEPVNPYHFVTGCISGKWKMTILHHIHHYGKIRFNETKKTLHVSEKVLSQQLKELTHDGLVERIQYNTIPLKVEYILTPLGEDLIPALDILYIWSIRRMADLNMEIDLDAFKVHTEQKYEDQLMSIMDAYMEKQKLSRNE</sequence>
<dbReference type="PROSITE" id="PS51118">
    <property type="entry name" value="HTH_HXLR"/>
    <property type="match status" value="1"/>
</dbReference>
<name>A0A1G6BFP4_EUBOX</name>
<evidence type="ECO:0000313" key="5">
    <source>
        <dbReference type="EMBL" id="SDB19408.1"/>
    </source>
</evidence>
<dbReference type="InterPro" id="IPR036388">
    <property type="entry name" value="WH-like_DNA-bd_sf"/>
</dbReference>
<evidence type="ECO:0000313" key="6">
    <source>
        <dbReference type="Proteomes" id="UP000199228"/>
    </source>
</evidence>
<feature type="domain" description="HTH hxlR-type" evidence="4">
    <location>
        <begin position="5"/>
        <end position="103"/>
    </location>
</feature>
<dbReference type="PANTHER" id="PTHR33204">
    <property type="entry name" value="TRANSCRIPTIONAL REGULATOR, MARR FAMILY"/>
    <property type="match status" value="1"/>
</dbReference>
<dbReference type="InterPro" id="IPR036390">
    <property type="entry name" value="WH_DNA-bd_sf"/>
</dbReference>
<dbReference type="OrthoDB" id="9791143at2"/>
<dbReference type="RefSeq" id="WP_090173694.1">
    <property type="nucleotide sequence ID" value="NZ_FMXR01000010.1"/>
</dbReference>
<keyword evidence="2" id="KW-0238">DNA-binding</keyword>
<organism evidence="5 6">
    <name type="scientific">Eubacterium oxidoreducens</name>
    <dbReference type="NCBI Taxonomy" id="1732"/>
    <lineage>
        <taxon>Bacteria</taxon>
        <taxon>Bacillati</taxon>
        <taxon>Bacillota</taxon>
        <taxon>Clostridia</taxon>
        <taxon>Eubacteriales</taxon>
        <taxon>Eubacteriaceae</taxon>
        <taxon>Eubacterium</taxon>
    </lineage>
</organism>
<dbReference type="PANTHER" id="PTHR33204:SF29">
    <property type="entry name" value="TRANSCRIPTIONAL REGULATOR"/>
    <property type="match status" value="1"/>
</dbReference>
<dbReference type="Proteomes" id="UP000199228">
    <property type="component" value="Unassembled WGS sequence"/>
</dbReference>
<dbReference type="SUPFAM" id="SSF46785">
    <property type="entry name" value="Winged helix' DNA-binding domain"/>
    <property type="match status" value="1"/>
</dbReference>
<evidence type="ECO:0000256" key="3">
    <source>
        <dbReference type="ARBA" id="ARBA00023163"/>
    </source>
</evidence>
<dbReference type="InterPro" id="IPR002577">
    <property type="entry name" value="HTH_HxlR"/>
</dbReference>
<dbReference type="STRING" id="1732.SAMN02910417_01449"/>
<gene>
    <name evidence="5" type="ORF">SAMN02910417_01449</name>
</gene>
<reference evidence="5 6" key="1">
    <citation type="submission" date="2016-10" db="EMBL/GenBank/DDBJ databases">
        <authorList>
            <person name="de Groot N.N."/>
        </authorList>
    </citation>
    <scope>NUCLEOTIDE SEQUENCE [LARGE SCALE GENOMIC DNA]</scope>
    <source>
        <strain evidence="5 6">DSM 3217</strain>
    </source>
</reference>
<protein>
    <submittedName>
        <fullName evidence="5">Transcriptional regulator, HxlR family</fullName>
    </submittedName>
</protein>
<dbReference type="EMBL" id="FMXR01000010">
    <property type="protein sequence ID" value="SDB19408.1"/>
    <property type="molecule type" value="Genomic_DNA"/>
</dbReference>
<dbReference type="AlphaFoldDB" id="A0A1G6BFP4"/>
<keyword evidence="6" id="KW-1185">Reference proteome</keyword>
<dbReference type="GO" id="GO:0003677">
    <property type="term" value="F:DNA binding"/>
    <property type="evidence" value="ECO:0007669"/>
    <property type="project" value="UniProtKB-KW"/>
</dbReference>